<dbReference type="SUPFAM" id="SSF48150">
    <property type="entry name" value="DNA-glycosylase"/>
    <property type="match status" value="1"/>
</dbReference>
<dbReference type="InterPro" id="IPR023170">
    <property type="entry name" value="HhH_base_excis_C"/>
</dbReference>
<sequence>MKTFVLKPQPPFRLDLTVWTLRRRPENAIDDWDGRVYRRVFADSDSPLLVEVSQLAAGTRPRLSVAVHCDAWSPELQNRVTSAIERLLGIRVDMKPFYLFVADDPKLGPLAERFQGMKPPRYPSLFECLSNAIACQQVSLASGIQLLNRFAQRFGQPFDALPYRRFAFPRPTDLADTNIEDLRQIGFSRQKATAILNLAAVTRNGHWDYARFQDVTDDDCITTLCELRGIGRWSAEYALLRGLGRLHVFPGDDVGARNNLYHWLELSTKLDYEAVARTLQQWKPFAGLIYFHLLLDKLALNNPGEFHVQTQAED</sequence>
<keyword evidence="7" id="KW-0326">Glycosidase</keyword>
<protein>
    <recommendedName>
        <fullName evidence="2">DNA-3-methyladenine glycosylase II</fullName>
        <ecNumber evidence="2">3.2.2.21</ecNumber>
    </recommendedName>
</protein>
<dbReference type="RefSeq" id="WP_146595289.1">
    <property type="nucleotide sequence ID" value="NZ_SJPT01000005.1"/>
</dbReference>
<keyword evidence="4" id="KW-0234">DNA repair</keyword>
<gene>
    <name evidence="7" type="primary">alkA</name>
    <name evidence="7" type="ORF">Pla52o_30870</name>
</gene>
<keyword evidence="3" id="KW-0227">DNA damage</keyword>
<dbReference type="EMBL" id="SJPT01000005">
    <property type="protein sequence ID" value="TWU22039.1"/>
    <property type="molecule type" value="Genomic_DNA"/>
</dbReference>
<keyword evidence="7" id="KW-0378">Hydrolase</keyword>
<dbReference type="InterPro" id="IPR037046">
    <property type="entry name" value="AlkA_N_sf"/>
</dbReference>
<evidence type="ECO:0000256" key="4">
    <source>
        <dbReference type="ARBA" id="ARBA00023204"/>
    </source>
</evidence>
<dbReference type="PANTHER" id="PTHR43003:SF5">
    <property type="entry name" value="DNA-3-METHYLADENINE GLYCOSYLASE"/>
    <property type="match status" value="1"/>
</dbReference>
<feature type="domain" description="DNA-3-methyladenine glycosylase AlkA N-terminal" evidence="6">
    <location>
        <begin position="3"/>
        <end position="124"/>
    </location>
</feature>
<evidence type="ECO:0000259" key="6">
    <source>
        <dbReference type="SMART" id="SM01009"/>
    </source>
</evidence>
<dbReference type="InterPro" id="IPR011257">
    <property type="entry name" value="DNA_glycosylase"/>
</dbReference>
<dbReference type="InterPro" id="IPR010316">
    <property type="entry name" value="AlkA_N"/>
</dbReference>
<reference evidence="7 8" key="1">
    <citation type="submission" date="2019-02" db="EMBL/GenBank/DDBJ databases">
        <title>Deep-cultivation of Planctomycetes and their phenomic and genomic characterization uncovers novel biology.</title>
        <authorList>
            <person name="Wiegand S."/>
            <person name="Jogler M."/>
            <person name="Boedeker C."/>
            <person name="Pinto D."/>
            <person name="Vollmers J."/>
            <person name="Rivas-Marin E."/>
            <person name="Kohn T."/>
            <person name="Peeters S.H."/>
            <person name="Heuer A."/>
            <person name="Rast P."/>
            <person name="Oberbeckmann S."/>
            <person name="Bunk B."/>
            <person name="Jeske O."/>
            <person name="Meyerdierks A."/>
            <person name="Storesund J.E."/>
            <person name="Kallscheuer N."/>
            <person name="Luecker S."/>
            <person name="Lage O.M."/>
            <person name="Pohl T."/>
            <person name="Merkel B.J."/>
            <person name="Hornburger P."/>
            <person name="Mueller R.-W."/>
            <person name="Bruemmer F."/>
            <person name="Labrenz M."/>
            <person name="Spormann A.M."/>
            <person name="Op Den Camp H."/>
            <person name="Overmann J."/>
            <person name="Amann R."/>
            <person name="Jetten M.S.M."/>
            <person name="Mascher T."/>
            <person name="Medema M.H."/>
            <person name="Devos D.P."/>
            <person name="Kaster A.-K."/>
            <person name="Ovreas L."/>
            <person name="Rohde M."/>
            <person name="Galperin M.Y."/>
            <person name="Jogler C."/>
        </authorList>
    </citation>
    <scope>NUCLEOTIDE SEQUENCE [LARGE SCALE GENOMIC DNA]</scope>
    <source>
        <strain evidence="7 8">Pla52o</strain>
    </source>
</reference>
<accession>A0A5C6CH32</accession>
<dbReference type="InterPro" id="IPR003265">
    <property type="entry name" value="HhH-GPD_domain"/>
</dbReference>
<dbReference type="Gene3D" id="1.10.340.30">
    <property type="entry name" value="Hypothetical protein, domain 2"/>
    <property type="match status" value="1"/>
</dbReference>
<keyword evidence="8" id="KW-1185">Reference proteome</keyword>
<dbReference type="GO" id="GO:0005737">
    <property type="term" value="C:cytoplasm"/>
    <property type="evidence" value="ECO:0007669"/>
    <property type="project" value="TreeGrafter"/>
</dbReference>
<dbReference type="GO" id="GO:0043916">
    <property type="term" value="F:DNA-7-methylguanine glycosylase activity"/>
    <property type="evidence" value="ECO:0007669"/>
    <property type="project" value="TreeGrafter"/>
</dbReference>
<name>A0A5C6CH32_9BACT</name>
<dbReference type="Proteomes" id="UP000316304">
    <property type="component" value="Unassembled WGS sequence"/>
</dbReference>
<evidence type="ECO:0000256" key="1">
    <source>
        <dbReference type="ARBA" id="ARBA00000086"/>
    </source>
</evidence>
<evidence type="ECO:0000256" key="3">
    <source>
        <dbReference type="ARBA" id="ARBA00022763"/>
    </source>
</evidence>
<evidence type="ECO:0000256" key="2">
    <source>
        <dbReference type="ARBA" id="ARBA00012000"/>
    </source>
</evidence>
<organism evidence="7 8">
    <name type="scientific">Novipirellula galeiformis</name>
    <dbReference type="NCBI Taxonomy" id="2528004"/>
    <lineage>
        <taxon>Bacteria</taxon>
        <taxon>Pseudomonadati</taxon>
        <taxon>Planctomycetota</taxon>
        <taxon>Planctomycetia</taxon>
        <taxon>Pirellulales</taxon>
        <taxon>Pirellulaceae</taxon>
        <taxon>Novipirellula</taxon>
    </lineage>
</organism>
<comment type="catalytic activity">
    <reaction evidence="1">
        <text>Hydrolysis of alkylated DNA, releasing 3-methyladenine, 3-methylguanine, 7-methylguanine and 7-methyladenine.</text>
        <dbReference type="EC" id="3.2.2.21"/>
    </reaction>
</comment>
<dbReference type="SMART" id="SM01009">
    <property type="entry name" value="AlkA_N"/>
    <property type="match status" value="1"/>
</dbReference>
<dbReference type="AlphaFoldDB" id="A0A5C6CH32"/>
<proteinExistence type="predicted"/>
<evidence type="ECO:0000313" key="7">
    <source>
        <dbReference type="EMBL" id="TWU22039.1"/>
    </source>
</evidence>
<dbReference type="GO" id="GO:0032993">
    <property type="term" value="C:protein-DNA complex"/>
    <property type="evidence" value="ECO:0007669"/>
    <property type="project" value="TreeGrafter"/>
</dbReference>
<dbReference type="GO" id="GO:0006307">
    <property type="term" value="P:DNA alkylation repair"/>
    <property type="evidence" value="ECO:0007669"/>
    <property type="project" value="TreeGrafter"/>
</dbReference>
<dbReference type="SMART" id="SM00478">
    <property type="entry name" value="ENDO3c"/>
    <property type="match status" value="1"/>
</dbReference>
<comment type="caution">
    <text evidence="7">The sequence shown here is derived from an EMBL/GenBank/DDBJ whole genome shotgun (WGS) entry which is preliminary data.</text>
</comment>
<dbReference type="PANTHER" id="PTHR43003">
    <property type="entry name" value="DNA-3-METHYLADENINE GLYCOSYLASE"/>
    <property type="match status" value="1"/>
</dbReference>
<dbReference type="GO" id="GO:0008725">
    <property type="term" value="F:DNA-3-methyladenine glycosylase activity"/>
    <property type="evidence" value="ECO:0007669"/>
    <property type="project" value="TreeGrafter"/>
</dbReference>
<dbReference type="InterPro" id="IPR051912">
    <property type="entry name" value="Alkylbase_DNA_Glycosylase/TA"/>
</dbReference>
<evidence type="ECO:0000259" key="5">
    <source>
        <dbReference type="SMART" id="SM00478"/>
    </source>
</evidence>
<feature type="domain" description="HhH-GPD" evidence="5">
    <location>
        <begin position="134"/>
        <end position="301"/>
    </location>
</feature>
<dbReference type="CDD" id="cd00056">
    <property type="entry name" value="ENDO3c"/>
    <property type="match status" value="1"/>
</dbReference>
<dbReference type="OrthoDB" id="9785929at2"/>
<dbReference type="Gene3D" id="1.10.1670.10">
    <property type="entry name" value="Helix-hairpin-Helix base-excision DNA repair enzymes (C-terminal)"/>
    <property type="match status" value="1"/>
</dbReference>
<dbReference type="GO" id="GO:0006285">
    <property type="term" value="P:base-excision repair, AP site formation"/>
    <property type="evidence" value="ECO:0007669"/>
    <property type="project" value="TreeGrafter"/>
</dbReference>
<evidence type="ECO:0000313" key="8">
    <source>
        <dbReference type="Proteomes" id="UP000316304"/>
    </source>
</evidence>
<dbReference type="Pfam" id="PF00730">
    <property type="entry name" value="HhH-GPD"/>
    <property type="match status" value="1"/>
</dbReference>
<dbReference type="GO" id="GO:0032131">
    <property type="term" value="F:alkylated DNA binding"/>
    <property type="evidence" value="ECO:0007669"/>
    <property type="project" value="TreeGrafter"/>
</dbReference>
<dbReference type="Gene3D" id="3.30.310.20">
    <property type="entry name" value="DNA-3-methyladenine glycosylase AlkA, N-terminal domain"/>
    <property type="match status" value="1"/>
</dbReference>
<dbReference type="EC" id="3.2.2.21" evidence="2"/>